<dbReference type="Gene3D" id="3.20.20.80">
    <property type="entry name" value="Glycosidases"/>
    <property type="match status" value="1"/>
</dbReference>
<proteinExistence type="inferred from homology"/>
<dbReference type="EC" id="3.2.1.96" evidence="3"/>
<gene>
    <name evidence="13" type="ORF">chiPu_0004421</name>
</gene>
<comment type="subcellular location">
    <subcellularLocation>
        <location evidence="1">Cytoplasm</location>
        <location evidence="1">Cytosol</location>
    </subcellularLocation>
</comment>
<comment type="similarity">
    <text evidence="2">Belongs to the glycosyl hydrolase 85 family.</text>
</comment>
<dbReference type="GO" id="GO:0033925">
    <property type="term" value="F:mannosyl-glycoprotein endo-beta-N-acetylglucosaminidase activity"/>
    <property type="evidence" value="ECO:0007669"/>
    <property type="project" value="UniProtKB-EC"/>
</dbReference>
<organism evidence="13 14">
    <name type="scientific">Chiloscyllium punctatum</name>
    <name type="common">Brownbanded bambooshark</name>
    <name type="synonym">Hemiscyllium punctatum</name>
    <dbReference type="NCBI Taxonomy" id="137246"/>
    <lineage>
        <taxon>Eukaryota</taxon>
        <taxon>Metazoa</taxon>
        <taxon>Chordata</taxon>
        <taxon>Craniata</taxon>
        <taxon>Vertebrata</taxon>
        <taxon>Chondrichthyes</taxon>
        <taxon>Elasmobranchii</taxon>
        <taxon>Galeomorphii</taxon>
        <taxon>Galeoidea</taxon>
        <taxon>Orectolobiformes</taxon>
        <taxon>Hemiscylliidae</taxon>
        <taxon>Chiloscyllium</taxon>
    </lineage>
</organism>
<evidence type="ECO:0000256" key="3">
    <source>
        <dbReference type="ARBA" id="ARBA00012566"/>
    </source>
</evidence>
<evidence type="ECO:0000313" key="14">
    <source>
        <dbReference type="Proteomes" id="UP000287033"/>
    </source>
</evidence>
<dbReference type="Pfam" id="PF25529">
    <property type="entry name" value="Ig_ENGASE1_C"/>
    <property type="match status" value="1"/>
</dbReference>
<keyword evidence="4" id="KW-0963">Cytoplasm</keyword>
<dbReference type="Pfam" id="PF03644">
    <property type="entry name" value="Glyco_hydro_85"/>
    <property type="match status" value="1"/>
</dbReference>
<dbReference type="GO" id="GO:0005829">
    <property type="term" value="C:cytosol"/>
    <property type="evidence" value="ECO:0007669"/>
    <property type="project" value="UniProtKB-SubCell"/>
</dbReference>
<dbReference type="InterPro" id="IPR005201">
    <property type="entry name" value="TIM_ENGase"/>
</dbReference>
<reference evidence="13 14" key="1">
    <citation type="journal article" date="2018" name="Nat. Ecol. Evol.">
        <title>Shark genomes provide insights into elasmobranch evolution and the origin of vertebrates.</title>
        <authorList>
            <person name="Hara Y"/>
            <person name="Yamaguchi K"/>
            <person name="Onimaru K"/>
            <person name="Kadota M"/>
            <person name="Koyanagi M"/>
            <person name="Keeley SD"/>
            <person name="Tatsumi K"/>
            <person name="Tanaka K"/>
            <person name="Motone F"/>
            <person name="Kageyama Y"/>
            <person name="Nozu R"/>
            <person name="Adachi N"/>
            <person name="Nishimura O"/>
            <person name="Nakagawa R"/>
            <person name="Tanegashima C"/>
            <person name="Kiyatake I"/>
            <person name="Matsumoto R"/>
            <person name="Murakumo K"/>
            <person name="Nishida K"/>
            <person name="Terakita A"/>
            <person name="Kuratani S"/>
            <person name="Sato K"/>
            <person name="Hyodo S Kuraku.S."/>
        </authorList>
    </citation>
    <scope>NUCLEOTIDE SEQUENCE [LARGE SCALE GENOMIC DNA]</scope>
</reference>
<name>A0A401S6J9_CHIPU</name>
<accession>A0A401S6J9</accession>
<evidence type="ECO:0000313" key="13">
    <source>
        <dbReference type="EMBL" id="GCC26007.1"/>
    </source>
</evidence>
<dbReference type="OMA" id="SQVRWQP"/>
<comment type="catalytic activity">
    <reaction evidence="7">
        <text>an N(4)-(oligosaccharide-(1-&gt;3)-[oligosaccharide-(1-&gt;6)]-beta-D-Man-(1-&gt;4)-beta-D-GlcNAc-(1-&gt;4)-alpha-D-GlcNAc)-L-asparaginyl-[protein] + H2O = an oligosaccharide-(1-&gt;3)-[oligosaccharide-(1-&gt;6)]-beta-D-Man-(1-&gt;4)-D-GlcNAc + N(4)-(N-acetyl-beta-D-glucosaminyl)-L-asparaginyl-[protein]</text>
        <dbReference type="Rhea" id="RHEA:73067"/>
        <dbReference type="Rhea" id="RHEA-COMP:12603"/>
        <dbReference type="Rhea" id="RHEA-COMP:18176"/>
        <dbReference type="ChEBI" id="CHEBI:15377"/>
        <dbReference type="ChEBI" id="CHEBI:132248"/>
        <dbReference type="ChEBI" id="CHEBI:192714"/>
        <dbReference type="ChEBI" id="CHEBI:192715"/>
        <dbReference type="EC" id="3.2.1.96"/>
    </reaction>
</comment>
<evidence type="ECO:0000259" key="12">
    <source>
        <dbReference type="Pfam" id="PF25529"/>
    </source>
</evidence>
<feature type="domain" description="Cytosolic endo-beta-N-acetylglucosaminidase C-terminal" evidence="12">
    <location>
        <begin position="606"/>
        <end position="726"/>
    </location>
</feature>
<dbReference type="STRING" id="137246.A0A401S6J9"/>
<evidence type="ECO:0000256" key="6">
    <source>
        <dbReference type="ARBA" id="ARBA00023295"/>
    </source>
</evidence>
<dbReference type="OrthoDB" id="284473at2759"/>
<protein>
    <recommendedName>
        <fullName evidence="9">Cytosolic endo-beta-N-acetylglucosaminidase</fullName>
        <ecNumber evidence="3">3.2.1.96</ecNumber>
    </recommendedName>
</protein>
<dbReference type="FunFam" id="3.20.20.80:FF:000043">
    <property type="entry name" value="cytosolic endo-beta-N-acetylglucosaminidase"/>
    <property type="match status" value="1"/>
</dbReference>
<evidence type="ECO:0000256" key="9">
    <source>
        <dbReference type="ARBA" id="ARBA00072457"/>
    </source>
</evidence>
<evidence type="ECO:0000256" key="4">
    <source>
        <dbReference type="ARBA" id="ARBA00022490"/>
    </source>
</evidence>
<dbReference type="EMBL" id="BEZZ01000107">
    <property type="protein sequence ID" value="GCC26007.1"/>
    <property type="molecule type" value="Genomic_DNA"/>
</dbReference>
<dbReference type="Proteomes" id="UP000287033">
    <property type="component" value="Unassembled WGS sequence"/>
</dbReference>
<evidence type="ECO:0000256" key="5">
    <source>
        <dbReference type="ARBA" id="ARBA00022801"/>
    </source>
</evidence>
<feature type="region of interest" description="Disordered" evidence="10">
    <location>
        <begin position="1"/>
        <end position="41"/>
    </location>
</feature>
<dbReference type="InterPro" id="IPR057882">
    <property type="entry name" value="ENGase_C"/>
</dbReference>
<feature type="domain" description="Cytosolic endo-beta-N-acetylglucosaminidase TIM barrel" evidence="11">
    <location>
        <begin position="135"/>
        <end position="410"/>
    </location>
</feature>
<dbReference type="PANTHER" id="PTHR13246:SF1">
    <property type="entry name" value="CYTOSOLIC ENDO-BETA-N-ACETYLGLUCOSAMINIDASE"/>
    <property type="match status" value="1"/>
</dbReference>
<keyword evidence="5" id="KW-0378">Hydrolase</keyword>
<dbReference type="CDD" id="cd06547">
    <property type="entry name" value="GH85_ENGase"/>
    <property type="match status" value="1"/>
</dbReference>
<dbReference type="AlphaFoldDB" id="A0A401S6J9"/>
<evidence type="ECO:0000259" key="11">
    <source>
        <dbReference type="Pfam" id="PF03644"/>
    </source>
</evidence>
<dbReference type="Gene3D" id="2.60.120.260">
    <property type="entry name" value="Galactose-binding domain-like"/>
    <property type="match status" value="1"/>
</dbReference>
<feature type="compositionally biased region" description="Polar residues" evidence="10">
    <location>
        <begin position="28"/>
        <end position="41"/>
    </location>
</feature>
<evidence type="ECO:0000256" key="8">
    <source>
        <dbReference type="ARBA" id="ARBA00054935"/>
    </source>
</evidence>
<keyword evidence="14" id="KW-1185">Reference proteome</keyword>
<comment type="function">
    <text evidence="8">Endoglycosidase that releases N-glycans from glycoproteins by cleaving the beta-1,4-glycosidic bond in the N,N'-diacetylchitobiose core. Involved in the processing of free oligosaccharides in the cytosol.</text>
</comment>
<dbReference type="PANTHER" id="PTHR13246">
    <property type="entry name" value="ENDO BETA N-ACETYLGLUCOSAMINIDASE"/>
    <property type="match status" value="1"/>
</dbReference>
<evidence type="ECO:0000256" key="1">
    <source>
        <dbReference type="ARBA" id="ARBA00004514"/>
    </source>
</evidence>
<dbReference type="InterPro" id="IPR032979">
    <property type="entry name" value="ENGase"/>
</dbReference>
<evidence type="ECO:0000256" key="2">
    <source>
        <dbReference type="ARBA" id="ARBA00007849"/>
    </source>
</evidence>
<sequence length="735" mass="83207">MEKSKRKRFLSDSDSESGGKRAAEDQAESGTLTVGDSRKNVNSNDVAVNQAHPVEHQVDHTVQYDAPQLPGHCYDPDTSAPVSFYISSLEELKLWQPFIQDEHFNKAVIPLAPRQPPMQCNRPRTLVCHDMAGGYLNDRFIQGVHEENPFVFYHWLYIDIFVYFSHHMVTIPPVCWTNAAHKHSVAILGTFITEWEAGAAICETFLENEETFRALADKLVLIAHCFQFDGWLVNIENELSPNAVKNVPDFLRYFRAKMQQAVPHSLIIWYDSVLKTGHLQWQNELNKDNKVFFDSCDGIFLNYNWMEEHLQQMTSMIEGRQADIYVGIDVFGRGDVVGGEFTTNRSLELIRKYNFSAAIFAPGWVYETLGKENFHQNQHKFWNLLTEYLPSHSICSLPFATSFCQGFGMNLYRNGKVEVAGSWLNLSAQEIQPLFVDQQLDPANGCVKTHGCSKDAWNGGCCLVVKGLIPASRSSVSVRLFSLQVQSPPKVFVAFVYKVEDDTKVVVRPELTTCPVSQCDSEAPSTVDVLKPLSLAQDNALVQNFIQNSAPWDPEGWTTCFYLLELTDCILQDISVIITRLLKDEQDVQFQCRIGEIKILDAAKLRVEQKPVENLTVFDILWKKVPGATDHLHLSATLQWTYPPNTASCFKIYFRGLSYHKNQNVPDSEPIYIGRTNANLYRVVNLRLPSAPAGEPCRVEFLIQPLTQAGFALLESTCGRLTLNYTQPPEISNTQ</sequence>
<comment type="caution">
    <text evidence="13">The sequence shown here is derived from an EMBL/GenBank/DDBJ whole genome shotgun (WGS) entry which is preliminary data.</text>
</comment>
<evidence type="ECO:0000256" key="7">
    <source>
        <dbReference type="ARBA" id="ARBA00034414"/>
    </source>
</evidence>
<evidence type="ECO:0000256" key="10">
    <source>
        <dbReference type="SAM" id="MobiDB-lite"/>
    </source>
</evidence>
<keyword evidence="6" id="KW-0326">Glycosidase</keyword>